<dbReference type="InterPro" id="IPR006201">
    <property type="entry name" value="Neur_channel"/>
</dbReference>
<evidence type="ECO:0000256" key="6">
    <source>
        <dbReference type="SAM" id="SignalP"/>
    </source>
</evidence>
<dbReference type="EMBL" id="NEDP02003644">
    <property type="protein sequence ID" value="OWF48153.1"/>
    <property type="molecule type" value="Genomic_DNA"/>
</dbReference>
<keyword evidence="3 5" id="KW-1133">Transmembrane helix</keyword>
<evidence type="ECO:0000256" key="3">
    <source>
        <dbReference type="ARBA" id="ARBA00022989"/>
    </source>
</evidence>
<feature type="chain" id="PRO_5013030063" evidence="6">
    <location>
        <begin position="23"/>
        <end position="227"/>
    </location>
</feature>
<evidence type="ECO:0000256" key="4">
    <source>
        <dbReference type="ARBA" id="ARBA00023136"/>
    </source>
</evidence>
<evidence type="ECO:0000256" key="1">
    <source>
        <dbReference type="ARBA" id="ARBA00004141"/>
    </source>
</evidence>
<dbReference type="GO" id="GO:0005230">
    <property type="term" value="F:extracellular ligand-gated monoatomic ion channel activity"/>
    <property type="evidence" value="ECO:0007669"/>
    <property type="project" value="InterPro"/>
</dbReference>
<feature type="signal peptide" evidence="6">
    <location>
        <begin position="1"/>
        <end position="22"/>
    </location>
</feature>
<proteinExistence type="predicted"/>
<accession>A0A210QHB5</accession>
<feature type="domain" description="Neurotransmitter-gated ion-channel ligand-binding" evidence="7">
    <location>
        <begin position="38"/>
        <end position="117"/>
    </location>
</feature>
<dbReference type="InterPro" id="IPR036734">
    <property type="entry name" value="Neur_chan_lig-bd_sf"/>
</dbReference>
<dbReference type="SUPFAM" id="SSF63712">
    <property type="entry name" value="Nicotinic receptor ligand binding domain-like"/>
    <property type="match status" value="1"/>
</dbReference>
<evidence type="ECO:0000313" key="8">
    <source>
        <dbReference type="EMBL" id="OWF48153.1"/>
    </source>
</evidence>
<dbReference type="GO" id="GO:0016020">
    <property type="term" value="C:membrane"/>
    <property type="evidence" value="ECO:0007669"/>
    <property type="project" value="UniProtKB-SubCell"/>
</dbReference>
<gene>
    <name evidence="8" type="ORF">KP79_PYT01225</name>
</gene>
<dbReference type="Proteomes" id="UP000242188">
    <property type="component" value="Unassembled WGS sequence"/>
</dbReference>
<dbReference type="GO" id="GO:0004888">
    <property type="term" value="F:transmembrane signaling receptor activity"/>
    <property type="evidence" value="ECO:0007669"/>
    <property type="project" value="InterPro"/>
</dbReference>
<dbReference type="PANTHER" id="PTHR18945">
    <property type="entry name" value="NEUROTRANSMITTER GATED ION CHANNEL"/>
    <property type="match status" value="1"/>
</dbReference>
<keyword evidence="8" id="KW-0675">Receptor</keyword>
<dbReference type="CDD" id="cd19051">
    <property type="entry name" value="LGIC_TM_cation"/>
    <property type="match status" value="1"/>
</dbReference>
<keyword evidence="2 5" id="KW-0812">Transmembrane</keyword>
<comment type="caution">
    <text evidence="8">The sequence shown here is derived from an EMBL/GenBank/DDBJ whole genome shotgun (WGS) entry which is preliminary data.</text>
</comment>
<keyword evidence="6" id="KW-0732">Signal</keyword>
<dbReference type="InterPro" id="IPR006202">
    <property type="entry name" value="Neur_chan_lig-bd"/>
</dbReference>
<dbReference type="Pfam" id="PF02931">
    <property type="entry name" value="Neur_chan_LBD"/>
    <property type="match status" value="1"/>
</dbReference>
<sequence>MANQQTLQVLSALVSMVHATVAQTGDDLKTLHEEMFITRSYRNVIPPYKTLNQSIMILVAFYLKGINQLDEVEGKLATTADLELEWSDAFLSWNKNDFHDISDFNVPQNRGRIEWKPFEDVDIALKDPALNTKSYEPNGVWDLSSTEIELAYGDVSLNLHRRPEFYLLTLICPIILLSVLAIFTFVVPVNSGEKMGYSMTVHLPYFSPSSVLLYRSTLGPQHTWQCI</sequence>
<dbReference type="SUPFAM" id="SSF90112">
    <property type="entry name" value="Neurotransmitter-gated ion-channel transmembrane pore"/>
    <property type="match status" value="1"/>
</dbReference>
<keyword evidence="9" id="KW-1185">Reference proteome</keyword>
<dbReference type="Gene3D" id="1.20.58.390">
    <property type="entry name" value="Neurotransmitter-gated ion-channel transmembrane domain"/>
    <property type="match status" value="1"/>
</dbReference>
<comment type="subcellular location">
    <subcellularLocation>
        <location evidence="1">Membrane</location>
        <topology evidence="1">Multi-pass membrane protein</topology>
    </subcellularLocation>
</comment>
<dbReference type="Gene3D" id="2.70.170.10">
    <property type="entry name" value="Neurotransmitter-gated ion-channel ligand-binding domain"/>
    <property type="match status" value="1"/>
</dbReference>
<reference evidence="8 9" key="1">
    <citation type="journal article" date="2017" name="Nat. Ecol. Evol.">
        <title>Scallop genome provides insights into evolution of bilaterian karyotype and development.</title>
        <authorList>
            <person name="Wang S."/>
            <person name="Zhang J."/>
            <person name="Jiao W."/>
            <person name="Li J."/>
            <person name="Xun X."/>
            <person name="Sun Y."/>
            <person name="Guo X."/>
            <person name="Huan P."/>
            <person name="Dong B."/>
            <person name="Zhang L."/>
            <person name="Hu X."/>
            <person name="Sun X."/>
            <person name="Wang J."/>
            <person name="Zhao C."/>
            <person name="Wang Y."/>
            <person name="Wang D."/>
            <person name="Huang X."/>
            <person name="Wang R."/>
            <person name="Lv J."/>
            <person name="Li Y."/>
            <person name="Zhang Z."/>
            <person name="Liu B."/>
            <person name="Lu W."/>
            <person name="Hui Y."/>
            <person name="Liang J."/>
            <person name="Zhou Z."/>
            <person name="Hou R."/>
            <person name="Li X."/>
            <person name="Liu Y."/>
            <person name="Li H."/>
            <person name="Ning X."/>
            <person name="Lin Y."/>
            <person name="Zhao L."/>
            <person name="Xing Q."/>
            <person name="Dou J."/>
            <person name="Li Y."/>
            <person name="Mao J."/>
            <person name="Guo H."/>
            <person name="Dou H."/>
            <person name="Li T."/>
            <person name="Mu C."/>
            <person name="Jiang W."/>
            <person name="Fu Q."/>
            <person name="Fu X."/>
            <person name="Miao Y."/>
            <person name="Liu J."/>
            <person name="Yu Q."/>
            <person name="Li R."/>
            <person name="Liao H."/>
            <person name="Li X."/>
            <person name="Kong Y."/>
            <person name="Jiang Z."/>
            <person name="Chourrout D."/>
            <person name="Li R."/>
            <person name="Bao Z."/>
        </authorList>
    </citation>
    <scope>NUCLEOTIDE SEQUENCE [LARGE SCALE GENOMIC DNA]</scope>
    <source>
        <strain evidence="8 9">PY_sf001</strain>
    </source>
</reference>
<dbReference type="AlphaFoldDB" id="A0A210QHB5"/>
<name>A0A210QHB5_MIZYE</name>
<feature type="transmembrane region" description="Helical" evidence="5">
    <location>
        <begin position="165"/>
        <end position="189"/>
    </location>
</feature>
<evidence type="ECO:0000256" key="5">
    <source>
        <dbReference type="SAM" id="Phobius"/>
    </source>
</evidence>
<evidence type="ECO:0000313" key="9">
    <source>
        <dbReference type="Proteomes" id="UP000242188"/>
    </source>
</evidence>
<organism evidence="8 9">
    <name type="scientific">Mizuhopecten yessoensis</name>
    <name type="common">Japanese scallop</name>
    <name type="synonym">Patinopecten yessoensis</name>
    <dbReference type="NCBI Taxonomy" id="6573"/>
    <lineage>
        <taxon>Eukaryota</taxon>
        <taxon>Metazoa</taxon>
        <taxon>Spiralia</taxon>
        <taxon>Lophotrochozoa</taxon>
        <taxon>Mollusca</taxon>
        <taxon>Bivalvia</taxon>
        <taxon>Autobranchia</taxon>
        <taxon>Pteriomorphia</taxon>
        <taxon>Pectinida</taxon>
        <taxon>Pectinoidea</taxon>
        <taxon>Pectinidae</taxon>
        <taxon>Mizuhopecten</taxon>
    </lineage>
</organism>
<dbReference type="InterPro" id="IPR038050">
    <property type="entry name" value="Neuro_actylchol_rec"/>
</dbReference>
<dbReference type="OrthoDB" id="6153337at2759"/>
<evidence type="ECO:0000256" key="2">
    <source>
        <dbReference type="ARBA" id="ARBA00022692"/>
    </source>
</evidence>
<dbReference type="InterPro" id="IPR036719">
    <property type="entry name" value="Neuro-gated_channel_TM_sf"/>
</dbReference>
<keyword evidence="4 5" id="KW-0472">Membrane</keyword>
<evidence type="ECO:0000259" key="7">
    <source>
        <dbReference type="Pfam" id="PF02931"/>
    </source>
</evidence>
<protein>
    <submittedName>
        <fullName evidence="8">Neuronal acetylcholine receptor subunit beta-4</fullName>
    </submittedName>
</protein>